<evidence type="ECO:0008006" key="4">
    <source>
        <dbReference type="Google" id="ProtNLM"/>
    </source>
</evidence>
<feature type="signal peptide" evidence="1">
    <location>
        <begin position="1"/>
        <end position="25"/>
    </location>
</feature>
<dbReference type="PATRIC" id="fig|39777.7.peg.608"/>
<dbReference type="RefSeq" id="WP_060807354.1">
    <property type="nucleotide sequence ID" value="NZ_KQ958060.1"/>
</dbReference>
<dbReference type="AlphaFoldDB" id="A0A133S5Y5"/>
<dbReference type="Proteomes" id="UP000070226">
    <property type="component" value="Unassembled WGS sequence"/>
</dbReference>
<comment type="caution">
    <text evidence="2">The sequence shown here is derived from an EMBL/GenBank/DDBJ whole genome shotgun (WGS) entry which is preliminary data.</text>
</comment>
<sequence>MNLIKVIKVLLFMTFFLGVSIPAMARTISHPNHYDHATIGEHFDPYSMVTKMTGSRYDRMEKKSIWSYEYADGTICRVVTAGYIVQDIYLIKP</sequence>
<evidence type="ECO:0000256" key="1">
    <source>
        <dbReference type="SAM" id="SignalP"/>
    </source>
</evidence>
<protein>
    <recommendedName>
        <fullName evidence="4">DUF2845 domain-containing protein</fullName>
    </recommendedName>
</protein>
<evidence type="ECO:0000313" key="3">
    <source>
        <dbReference type="Proteomes" id="UP000070226"/>
    </source>
</evidence>
<keyword evidence="1" id="KW-0732">Signal</keyword>
<name>A0A133S5Y5_9FIRM</name>
<proteinExistence type="predicted"/>
<organism evidence="2">
    <name type="scientific">Veillonella atypica</name>
    <dbReference type="NCBI Taxonomy" id="39777"/>
    <lineage>
        <taxon>Bacteria</taxon>
        <taxon>Bacillati</taxon>
        <taxon>Bacillota</taxon>
        <taxon>Negativicutes</taxon>
        <taxon>Veillonellales</taxon>
        <taxon>Veillonellaceae</taxon>
        <taxon>Veillonella</taxon>
    </lineage>
</organism>
<dbReference type="EMBL" id="LRQT01000013">
    <property type="protein sequence ID" value="KXA65104.1"/>
    <property type="molecule type" value="Genomic_DNA"/>
</dbReference>
<dbReference type="STRING" id="39777.B7L28_04890"/>
<feature type="chain" id="PRO_5007459258" description="DUF2845 domain-containing protein" evidence="1">
    <location>
        <begin position="26"/>
        <end position="93"/>
    </location>
</feature>
<gene>
    <name evidence="2" type="ORF">HMPREF3233_00618</name>
</gene>
<accession>A0A133S5Y5</accession>
<evidence type="ECO:0000313" key="2">
    <source>
        <dbReference type="EMBL" id="KXA65104.1"/>
    </source>
</evidence>
<reference evidence="2 3" key="1">
    <citation type="submission" date="2016-01" db="EMBL/GenBank/DDBJ databases">
        <authorList>
            <person name="Oliw E.H."/>
        </authorList>
    </citation>
    <scope>NUCLEOTIDE SEQUENCE [LARGE SCALE GENOMIC DNA]</scope>
    <source>
        <strain evidence="2 3">CMW7756B</strain>
    </source>
</reference>